<reference evidence="19" key="1">
    <citation type="submission" date="2018-01" db="EMBL/GenBank/DDBJ databases">
        <title>the complete mitochondrial genome sequence of Phascolosoma esculenta.</title>
        <authorList>
            <person name="Zhong S."/>
        </authorList>
    </citation>
    <scope>NUCLEOTIDE SEQUENCE</scope>
</reference>
<feature type="domain" description="NADH:quinone oxidoreductase/Mrp antiporter transmembrane" evidence="17">
    <location>
        <begin position="107"/>
        <end position="389"/>
    </location>
</feature>
<dbReference type="GO" id="GO:0031966">
    <property type="term" value="C:mitochondrial membrane"/>
    <property type="evidence" value="ECO:0007669"/>
    <property type="project" value="UniProtKB-SubCell"/>
</dbReference>
<evidence type="ECO:0000313" key="19">
    <source>
        <dbReference type="EMBL" id="AWK60898.1"/>
    </source>
</evidence>
<evidence type="ECO:0000256" key="13">
    <source>
        <dbReference type="ARBA" id="ARBA00023128"/>
    </source>
</evidence>
<keyword evidence="10 16" id="KW-1133">Transmembrane helix</keyword>
<feature type="transmembrane region" description="Helical" evidence="16">
    <location>
        <begin position="344"/>
        <end position="362"/>
    </location>
</feature>
<feature type="transmembrane region" description="Helical" evidence="16">
    <location>
        <begin position="183"/>
        <end position="202"/>
    </location>
</feature>
<dbReference type="AlphaFoldDB" id="A0A343XYN6"/>
<evidence type="ECO:0000259" key="17">
    <source>
        <dbReference type="Pfam" id="PF00361"/>
    </source>
</evidence>
<evidence type="ECO:0000256" key="7">
    <source>
        <dbReference type="ARBA" id="ARBA00022692"/>
    </source>
</evidence>
<feature type="transmembrane region" description="Helical" evidence="16">
    <location>
        <begin position="21"/>
        <end position="40"/>
    </location>
</feature>
<feature type="transmembrane region" description="Helical" evidence="16">
    <location>
        <begin position="111"/>
        <end position="133"/>
    </location>
</feature>
<evidence type="ECO:0000256" key="12">
    <source>
        <dbReference type="ARBA" id="ARBA00023075"/>
    </source>
</evidence>
<dbReference type="PANTHER" id="PTHR43507:SF20">
    <property type="entry name" value="NADH-UBIQUINONE OXIDOREDUCTASE CHAIN 4"/>
    <property type="match status" value="1"/>
</dbReference>
<evidence type="ECO:0000256" key="4">
    <source>
        <dbReference type="ARBA" id="ARBA00021006"/>
    </source>
</evidence>
<dbReference type="Pfam" id="PF01059">
    <property type="entry name" value="Oxidored_q5_N"/>
    <property type="match status" value="1"/>
</dbReference>
<dbReference type="InterPro" id="IPR001750">
    <property type="entry name" value="ND/Mrp_TM"/>
</dbReference>
<comment type="similarity">
    <text evidence="2 16">Belongs to the complex I subunit 4 family.</text>
</comment>
<proteinExistence type="inferred from homology"/>
<evidence type="ECO:0000256" key="16">
    <source>
        <dbReference type="RuleBase" id="RU003297"/>
    </source>
</evidence>
<comment type="function">
    <text evidence="16">Core subunit of the mitochondrial membrane respiratory chain NADH dehydrogenase (Complex I) which catalyzes electron transfer from NADH through the respiratory chain, using ubiquinone as an electron acceptor. Essential for the catalytic activity and assembly of complex I.</text>
</comment>
<organism evidence="19">
    <name type="scientific">Phascolosoma esculenta</name>
    <dbReference type="NCBI Taxonomy" id="419950"/>
    <lineage>
        <taxon>Eukaryota</taxon>
        <taxon>Metazoa</taxon>
        <taxon>Spiralia</taxon>
        <taxon>Lophotrochozoa</taxon>
        <taxon>Annelida</taxon>
        <taxon>Sipuncula</taxon>
        <taxon>Phascolosomatidea</taxon>
        <taxon>Phascolosomatiformes</taxon>
        <taxon>Phascolosomatidae</taxon>
        <taxon>Phascolosoma</taxon>
    </lineage>
</organism>
<keyword evidence="5 16" id="KW-0813">Transport</keyword>
<sequence length="451" mass="50331">MMKFTLSMMLLPLILISPMSWYNLVIMYTLFLMILVIQGYTPMMNVIFINNWLLMDTLSWALLLLTAWISLLSILASQSIQQMKKSNTLFMIMSILLFLSLSLCFLSKSLILFYIFFEIALIPTLLLILIWGYQPERLQAGLYLMLYTISASLPLLAGILLLININGHTNMTMLSTMPALDSALMKVWSAQLSLAFLVKLPLYMTHLWLPKAHVEAPVAGSMILAGILLKLGVYGLLRITSIFPKIISSLCPIILPVSLIGATITSLICLRQTDFKSLIAYSSVGHMGLLAGGLFSGNTWGWQGALLMSIAHGLCSSALFALANMLYSSTQSRSLFLIKGLQSYFPTMTFWWFLFCICNMAAPPSLNLLSEILLMTSILATSYMSLLPLMGISFFSAAYSLFLYVSTQHGLPSKQMNPLLLCPSNNYSTLILHLFPLMMAITMPMILTNWM</sequence>
<feature type="transmembrane region" description="Helical" evidence="16">
    <location>
        <begin position="427"/>
        <end position="447"/>
    </location>
</feature>
<keyword evidence="13 16" id="KW-0496">Mitochondrion</keyword>
<dbReference type="InterPro" id="IPR003918">
    <property type="entry name" value="NADH_UbQ_OxRdtase"/>
</dbReference>
<keyword evidence="7 16" id="KW-0812">Transmembrane</keyword>
<dbReference type="GO" id="GO:0015990">
    <property type="term" value="P:electron transport coupled proton transport"/>
    <property type="evidence" value="ECO:0007669"/>
    <property type="project" value="TreeGrafter"/>
</dbReference>
<keyword evidence="11 16" id="KW-0520">NAD</keyword>
<feature type="transmembrane region" description="Helical" evidence="16">
    <location>
        <begin position="302"/>
        <end position="323"/>
    </location>
</feature>
<dbReference type="GO" id="GO:0003954">
    <property type="term" value="F:NADH dehydrogenase activity"/>
    <property type="evidence" value="ECO:0007669"/>
    <property type="project" value="TreeGrafter"/>
</dbReference>
<evidence type="ECO:0000256" key="1">
    <source>
        <dbReference type="ARBA" id="ARBA00004225"/>
    </source>
</evidence>
<comment type="subcellular location">
    <subcellularLocation>
        <location evidence="1 16">Mitochondrion membrane</location>
        <topology evidence="1 16">Multi-pass membrane protein</topology>
    </subcellularLocation>
</comment>
<dbReference type="GO" id="GO:0008137">
    <property type="term" value="F:NADH dehydrogenase (ubiquinone) activity"/>
    <property type="evidence" value="ECO:0007669"/>
    <property type="project" value="UniProtKB-UniRule"/>
</dbReference>
<feature type="domain" description="NADH:ubiquinone oxidoreductase chain 4 N-terminal" evidence="18">
    <location>
        <begin position="1"/>
        <end position="103"/>
    </location>
</feature>
<evidence type="ECO:0000256" key="11">
    <source>
        <dbReference type="ARBA" id="ARBA00023027"/>
    </source>
</evidence>
<feature type="transmembrane region" description="Helical" evidence="16">
    <location>
        <begin position="52"/>
        <end position="76"/>
    </location>
</feature>
<feature type="transmembrane region" description="Helical" evidence="16">
    <location>
        <begin position="246"/>
        <end position="270"/>
    </location>
</feature>
<gene>
    <name evidence="19" type="primary">nad4</name>
</gene>
<protein>
    <recommendedName>
        <fullName evidence="4 16">NADH-ubiquinone oxidoreductase chain 4</fullName>
        <ecNumber evidence="3 16">7.1.1.2</ecNumber>
    </recommendedName>
</protein>
<feature type="transmembrane region" description="Helical" evidence="16">
    <location>
        <begin position="140"/>
        <end position="163"/>
    </location>
</feature>
<feature type="transmembrane region" description="Helical" evidence="16">
    <location>
        <begin position="382"/>
        <end position="406"/>
    </location>
</feature>
<feature type="transmembrane region" description="Helical" evidence="16">
    <location>
        <begin position="214"/>
        <end position="234"/>
    </location>
</feature>
<dbReference type="PANTHER" id="PTHR43507">
    <property type="entry name" value="NADH-UBIQUINONE OXIDOREDUCTASE CHAIN 4"/>
    <property type="match status" value="1"/>
</dbReference>
<evidence type="ECO:0000256" key="14">
    <source>
        <dbReference type="ARBA" id="ARBA00023136"/>
    </source>
</evidence>
<evidence type="ECO:0000256" key="8">
    <source>
        <dbReference type="ARBA" id="ARBA00022967"/>
    </source>
</evidence>
<evidence type="ECO:0000256" key="5">
    <source>
        <dbReference type="ARBA" id="ARBA00022448"/>
    </source>
</evidence>
<dbReference type="PRINTS" id="PR01437">
    <property type="entry name" value="NUOXDRDTASE4"/>
</dbReference>
<keyword evidence="14 16" id="KW-0472">Membrane</keyword>
<evidence type="ECO:0000256" key="15">
    <source>
        <dbReference type="ARBA" id="ARBA00049551"/>
    </source>
</evidence>
<evidence type="ECO:0000256" key="9">
    <source>
        <dbReference type="ARBA" id="ARBA00022982"/>
    </source>
</evidence>
<feature type="transmembrane region" description="Helical" evidence="16">
    <location>
        <begin position="277"/>
        <end position="296"/>
    </location>
</feature>
<dbReference type="Pfam" id="PF00361">
    <property type="entry name" value="Proton_antipo_M"/>
    <property type="match status" value="1"/>
</dbReference>
<feature type="transmembrane region" description="Helical" evidence="16">
    <location>
        <begin position="88"/>
        <end position="105"/>
    </location>
</feature>
<comment type="catalytic activity">
    <reaction evidence="15 16">
        <text>a ubiquinone + NADH + 5 H(+)(in) = a ubiquinol + NAD(+) + 4 H(+)(out)</text>
        <dbReference type="Rhea" id="RHEA:29091"/>
        <dbReference type="Rhea" id="RHEA-COMP:9565"/>
        <dbReference type="Rhea" id="RHEA-COMP:9566"/>
        <dbReference type="ChEBI" id="CHEBI:15378"/>
        <dbReference type="ChEBI" id="CHEBI:16389"/>
        <dbReference type="ChEBI" id="CHEBI:17976"/>
        <dbReference type="ChEBI" id="CHEBI:57540"/>
        <dbReference type="ChEBI" id="CHEBI:57945"/>
        <dbReference type="EC" id="7.1.1.2"/>
    </reaction>
</comment>
<evidence type="ECO:0000256" key="2">
    <source>
        <dbReference type="ARBA" id="ARBA00009025"/>
    </source>
</evidence>
<geneLocation type="mitochondrion" evidence="19"/>
<keyword evidence="12 16" id="KW-0830">Ubiquinone</keyword>
<evidence type="ECO:0000256" key="6">
    <source>
        <dbReference type="ARBA" id="ARBA00022660"/>
    </source>
</evidence>
<evidence type="ECO:0000256" key="10">
    <source>
        <dbReference type="ARBA" id="ARBA00022989"/>
    </source>
</evidence>
<dbReference type="InterPro" id="IPR000260">
    <property type="entry name" value="NADH4_N"/>
</dbReference>
<accession>A0A343XYN6</accession>
<keyword evidence="6 16" id="KW-0679">Respiratory chain</keyword>
<evidence type="ECO:0000256" key="3">
    <source>
        <dbReference type="ARBA" id="ARBA00012944"/>
    </source>
</evidence>
<evidence type="ECO:0000259" key="18">
    <source>
        <dbReference type="Pfam" id="PF01059"/>
    </source>
</evidence>
<dbReference type="GO" id="GO:0048039">
    <property type="term" value="F:ubiquinone binding"/>
    <property type="evidence" value="ECO:0007669"/>
    <property type="project" value="TreeGrafter"/>
</dbReference>
<dbReference type="GO" id="GO:0042773">
    <property type="term" value="P:ATP synthesis coupled electron transport"/>
    <property type="evidence" value="ECO:0007669"/>
    <property type="project" value="InterPro"/>
</dbReference>
<keyword evidence="8" id="KW-1278">Translocase</keyword>
<dbReference type="EC" id="7.1.1.2" evidence="3 16"/>
<keyword evidence="9 16" id="KW-0249">Electron transport</keyword>
<dbReference type="EMBL" id="MG873458">
    <property type="protein sequence ID" value="AWK60898.1"/>
    <property type="molecule type" value="Genomic_DNA"/>
</dbReference>
<name>A0A343XYN6_9ANNE</name>